<dbReference type="InterPro" id="IPR002575">
    <property type="entry name" value="Aminoglycoside_PTrfase"/>
</dbReference>
<name>A0ABQ3QV35_9ACTN</name>
<feature type="domain" description="Aminoglycoside phosphotransferase" evidence="1">
    <location>
        <begin position="26"/>
        <end position="256"/>
    </location>
</feature>
<reference evidence="2" key="1">
    <citation type="submission" date="2024-05" db="EMBL/GenBank/DDBJ databases">
        <title>Whole genome shotgun sequence of Streptomyces violascens NBRC 12920.</title>
        <authorList>
            <person name="Komaki H."/>
            <person name="Tamura T."/>
        </authorList>
    </citation>
    <scope>NUCLEOTIDE SEQUENCE</scope>
    <source>
        <strain evidence="2">NBRC 12920</strain>
    </source>
</reference>
<evidence type="ECO:0000259" key="1">
    <source>
        <dbReference type="Pfam" id="PF01636"/>
    </source>
</evidence>
<evidence type="ECO:0000313" key="3">
    <source>
        <dbReference type="Proteomes" id="UP001050808"/>
    </source>
</evidence>
<protein>
    <recommendedName>
        <fullName evidence="1">Aminoglycoside phosphotransferase domain-containing protein</fullName>
    </recommendedName>
</protein>
<sequence length="320" mass="34873">MTTTMDAEELSACLSQYGLRARGPARPLPGGHVGVTVVVPTGQGPLAVKRFSGHFDTARAQLAAQAHQHAAQAGLAPPLRQTPNGQLTTELNGATYMLTEYIHAVQPSGRADFAAALAALHTRLESFRPGGPCADFLELSDPPTAGLERVLRQTPDKARREVVNWRLRILAECGLGAQAVASVPKRWVHGDARPDNVLTTPTPEQHLFIDFDQVSRFPQPYEVVRAYVASVSPGLAAPLLASTFRSYLSAYQAIRPISAADRALMIDLYITVQAAETRTFTTSEGEVRDMSAFAHTRHQQLIWITEYCDVLRTVAEEVRP</sequence>
<dbReference type="RefSeq" id="WP_189970233.1">
    <property type="nucleotide sequence ID" value="NZ_BMUA01000034.1"/>
</dbReference>
<dbReference type="Pfam" id="PF01636">
    <property type="entry name" value="APH"/>
    <property type="match status" value="1"/>
</dbReference>
<gene>
    <name evidence="2" type="ORF">Sviol_55440</name>
</gene>
<dbReference type="Gene3D" id="3.90.1200.10">
    <property type="match status" value="1"/>
</dbReference>
<comment type="caution">
    <text evidence="2">The sequence shown here is derived from an EMBL/GenBank/DDBJ whole genome shotgun (WGS) entry which is preliminary data.</text>
</comment>
<dbReference type="EMBL" id="BNDY01000017">
    <property type="protein sequence ID" value="GHI41136.1"/>
    <property type="molecule type" value="Genomic_DNA"/>
</dbReference>
<evidence type="ECO:0000313" key="2">
    <source>
        <dbReference type="EMBL" id="GHI41136.1"/>
    </source>
</evidence>
<organism evidence="2 3">
    <name type="scientific">Streptomyces violascens</name>
    <dbReference type="NCBI Taxonomy" id="67381"/>
    <lineage>
        <taxon>Bacteria</taxon>
        <taxon>Bacillati</taxon>
        <taxon>Actinomycetota</taxon>
        <taxon>Actinomycetes</taxon>
        <taxon>Kitasatosporales</taxon>
        <taxon>Streptomycetaceae</taxon>
        <taxon>Streptomyces</taxon>
    </lineage>
</organism>
<dbReference type="Proteomes" id="UP001050808">
    <property type="component" value="Unassembled WGS sequence"/>
</dbReference>
<keyword evidence="3" id="KW-1185">Reference proteome</keyword>
<dbReference type="InterPro" id="IPR011009">
    <property type="entry name" value="Kinase-like_dom_sf"/>
</dbReference>
<dbReference type="Gene3D" id="3.30.200.20">
    <property type="entry name" value="Phosphorylase Kinase, domain 1"/>
    <property type="match status" value="1"/>
</dbReference>
<dbReference type="SUPFAM" id="SSF56112">
    <property type="entry name" value="Protein kinase-like (PK-like)"/>
    <property type="match status" value="1"/>
</dbReference>
<proteinExistence type="predicted"/>
<accession>A0ABQ3QV35</accession>